<evidence type="ECO:0000256" key="2">
    <source>
        <dbReference type="ARBA" id="ARBA00007400"/>
    </source>
</evidence>
<evidence type="ECO:0000256" key="1">
    <source>
        <dbReference type="ARBA" id="ARBA00004651"/>
    </source>
</evidence>
<evidence type="ECO:0000256" key="3">
    <source>
        <dbReference type="ARBA" id="ARBA00022475"/>
    </source>
</evidence>
<evidence type="ECO:0000256" key="4">
    <source>
        <dbReference type="ARBA" id="ARBA00022692"/>
    </source>
</evidence>
<keyword evidence="3" id="KW-1003">Cell membrane</keyword>
<organism evidence="9 10">
    <name type="scientific">Parabacteroides johnsonii</name>
    <dbReference type="NCBI Taxonomy" id="387661"/>
    <lineage>
        <taxon>Bacteria</taxon>
        <taxon>Pseudomonadati</taxon>
        <taxon>Bacteroidota</taxon>
        <taxon>Bacteroidia</taxon>
        <taxon>Bacteroidales</taxon>
        <taxon>Tannerellaceae</taxon>
        <taxon>Parabacteroides</taxon>
    </lineage>
</organism>
<dbReference type="GO" id="GO:0005886">
    <property type="term" value="C:plasma membrane"/>
    <property type="evidence" value="ECO:0007669"/>
    <property type="project" value="UniProtKB-SubCell"/>
</dbReference>
<evidence type="ECO:0000313" key="9">
    <source>
        <dbReference type="EMBL" id="OUO04928.1"/>
    </source>
</evidence>
<gene>
    <name evidence="9" type="ORF">B5F96_11090</name>
</gene>
<comment type="subcellular location">
    <subcellularLocation>
        <location evidence="1">Cell membrane</location>
        <topology evidence="1">Multi-pass membrane protein</topology>
    </subcellularLocation>
</comment>
<evidence type="ECO:0000313" key="10">
    <source>
        <dbReference type="Proteomes" id="UP000195975"/>
    </source>
</evidence>
<feature type="transmembrane region" description="Helical" evidence="7">
    <location>
        <begin position="53"/>
        <end position="73"/>
    </location>
</feature>
<evidence type="ECO:0000259" key="8">
    <source>
        <dbReference type="Pfam" id="PF01757"/>
    </source>
</evidence>
<dbReference type="PANTHER" id="PTHR40074:SF2">
    <property type="entry name" value="O-ACETYLTRANSFERASE WECH"/>
    <property type="match status" value="1"/>
</dbReference>
<feature type="transmembrane region" description="Helical" evidence="7">
    <location>
        <begin position="133"/>
        <end position="152"/>
    </location>
</feature>
<evidence type="ECO:0000256" key="5">
    <source>
        <dbReference type="ARBA" id="ARBA00022989"/>
    </source>
</evidence>
<feature type="transmembrane region" description="Helical" evidence="7">
    <location>
        <begin position="195"/>
        <end position="211"/>
    </location>
</feature>
<sequence>MQKDTKRNFALDVLRVLACYMVIQVHTGEFYYIGPIGDVIKGENAFWVDLYNSVCRSAVPLFVMLTGYFLLPVKDEPAQFFRKRFTRVVIPFIFWCIAYSFYQFFRGQVDFTTACTNILKIPVNFGTQVGHLWYVYMLMGLYLFAPIISPWLKTASRKSIELYLGIWAFTLCVPYIHLLFPDILGECFWNGTPMLYYFSGLLGYMVLAYYLRTYASERKSWNLPVGIALLVVGYFITWYGFHERLSTAEYVPQLEITWGYETINVAMVATGIFLLIKNIRIKSPDSSCGKLVTDISIKSYGIYLIHIMLLNLFYDLLNNLSDSAMIKIPVIALCTFITSYLMIKALSYLPKSKYIIG</sequence>
<dbReference type="InterPro" id="IPR002656">
    <property type="entry name" value="Acyl_transf_3_dom"/>
</dbReference>
<dbReference type="RefSeq" id="WP_008149820.1">
    <property type="nucleotide sequence ID" value="NZ_CAJLBM010000021.1"/>
</dbReference>
<feature type="transmembrane region" description="Helical" evidence="7">
    <location>
        <begin position="12"/>
        <end position="33"/>
    </location>
</feature>
<evidence type="ECO:0000256" key="7">
    <source>
        <dbReference type="SAM" id="Phobius"/>
    </source>
</evidence>
<feature type="transmembrane region" description="Helical" evidence="7">
    <location>
        <begin position="223"/>
        <end position="241"/>
    </location>
</feature>
<comment type="caution">
    <text evidence="9">The sequence shown here is derived from an EMBL/GenBank/DDBJ whole genome shotgun (WGS) entry which is preliminary data.</text>
</comment>
<feature type="transmembrane region" description="Helical" evidence="7">
    <location>
        <begin position="256"/>
        <end position="276"/>
    </location>
</feature>
<dbReference type="AlphaFoldDB" id="A0A9Q5SRB3"/>
<dbReference type="GeneID" id="93409097"/>
<evidence type="ECO:0000256" key="6">
    <source>
        <dbReference type="ARBA" id="ARBA00023136"/>
    </source>
</evidence>
<dbReference type="GO" id="GO:0009246">
    <property type="term" value="P:enterobacterial common antigen biosynthetic process"/>
    <property type="evidence" value="ECO:0007669"/>
    <property type="project" value="TreeGrafter"/>
</dbReference>
<dbReference type="EMBL" id="NFIJ01000010">
    <property type="protein sequence ID" value="OUO04928.1"/>
    <property type="molecule type" value="Genomic_DNA"/>
</dbReference>
<feature type="transmembrane region" description="Helical" evidence="7">
    <location>
        <begin position="297"/>
        <end position="314"/>
    </location>
</feature>
<comment type="similarity">
    <text evidence="2">Belongs to the acyltransferase 3 family.</text>
</comment>
<dbReference type="Pfam" id="PF01757">
    <property type="entry name" value="Acyl_transf_3"/>
    <property type="match status" value="1"/>
</dbReference>
<keyword evidence="4 7" id="KW-0812">Transmembrane</keyword>
<feature type="transmembrane region" description="Helical" evidence="7">
    <location>
        <begin position="85"/>
        <end position="102"/>
    </location>
</feature>
<keyword evidence="6 7" id="KW-0472">Membrane</keyword>
<keyword evidence="5 7" id="KW-1133">Transmembrane helix</keyword>
<protein>
    <recommendedName>
        <fullName evidence="8">Acyltransferase 3 domain-containing protein</fullName>
    </recommendedName>
</protein>
<dbReference type="Proteomes" id="UP000195975">
    <property type="component" value="Unassembled WGS sequence"/>
</dbReference>
<reference evidence="10" key="1">
    <citation type="submission" date="2017-04" db="EMBL/GenBank/DDBJ databases">
        <title>Function of individual gut microbiota members based on whole genome sequencing of pure cultures obtained from chicken caecum.</title>
        <authorList>
            <person name="Medvecky M."/>
            <person name="Cejkova D."/>
            <person name="Polansky O."/>
            <person name="Karasova D."/>
            <person name="Kubasova T."/>
            <person name="Cizek A."/>
            <person name="Rychlik I."/>
        </authorList>
    </citation>
    <scope>NUCLEOTIDE SEQUENCE [LARGE SCALE GENOMIC DNA]</scope>
    <source>
        <strain evidence="10">An42</strain>
    </source>
</reference>
<dbReference type="PANTHER" id="PTHR40074">
    <property type="entry name" value="O-ACETYLTRANSFERASE WECH"/>
    <property type="match status" value="1"/>
</dbReference>
<feature type="transmembrane region" description="Helical" evidence="7">
    <location>
        <begin position="164"/>
        <end position="183"/>
    </location>
</feature>
<accession>A0A9Q5SRB3</accession>
<name>A0A9Q5SRB3_9BACT</name>
<feature type="domain" description="Acyltransferase 3" evidence="8">
    <location>
        <begin position="10"/>
        <end position="342"/>
    </location>
</feature>
<feature type="transmembrane region" description="Helical" evidence="7">
    <location>
        <begin position="326"/>
        <end position="343"/>
    </location>
</feature>
<proteinExistence type="inferred from homology"/>
<dbReference type="GO" id="GO:0016413">
    <property type="term" value="F:O-acetyltransferase activity"/>
    <property type="evidence" value="ECO:0007669"/>
    <property type="project" value="TreeGrafter"/>
</dbReference>